<keyword evidence="1" id="KW-0472">Membrane</keyword>
<feature type="transmembrane region" description="Helical" evidence="1">
    <location>
        <begin position="86"/>
        <end position="102"/>
    </location>
</feature>
<gene>
    <name evidence="2" type="ORF">RJT34_06141</name>
</gene>
<evidence type="ECO:0000313" key="2">
    <source>
        <dbReference type="EMBL" id="KAK7309426.1"/>
    </source>
</evidence>
<proteinExistence type="predicted"/>
<dbReference type="EMBL" id="JAYKXN010000002">
    <property type="protein sequence ID" value="KAK7309426.1"/>
    <property type="molecule type" value="Genomic_DNA"/>
</dbReference>
<reference evidence="2 3" key="1">
    <citation type="submission" date="2024-01" db="EMBL/GenBank/DDBJ databases">
        <title>The genomes of 5 underutilized Papilionoideae crops provide insights into root nodulation and disease resistance.</title>
        <authorList>
            <person name="Yuan L."/>
        </authorList>
    </citation>
    <scope>NUCLEOTIDE SEQUENCE [LARGE SCALE GENOMIC DNA]</scope>
    <source>
        <strain evidence="2">LY-2023</strain>
        <tissue evidence="2">Leaf</tissue>
    </source>
</reference>
<keyword evidence="1" id="KW-1133">Transmembrane helix</keyword>
<protein>
    <submittedName>
        <fullName evidence="2">Uncharacterized protein</fullName>
    </submittedName>
</protein>
<name>A0AAN9PSY8_CLITE</name>
<evidence type="ECO:0000313" key="3">
    <source>
        <dbReference type="Proteomes" id="UP001359559"/>
    </source>
</evidence>
<keyword evidence="3" id="KW-1185">Reference proteome</keyword>
<organism evidence="2 3">
    <name type="scientific">Clitoria ternatea</name>
    <name type="common">Butterfly pea</name>
    <dbReference type="NCBI Taxonomy" id="43366"/>
    <lineage>
        <taxon>Eukaryota</taxon>
        <taxon>Viridiplantae</taxon>
        <taxon>Streptophyta</taxon>
        <taxon>Embryophyta</taxon>
        <taxon>Tracheophyta</taxon>
        <taxon>Spermatophyta</taxon>
        <taxon>Magnoliopsida</taxon>
        <taxon>eudicotyledons</taxon>
        <taxon>Gunneridae</taxon>
        <taxon>Pentapetalae</taxon>
        <taxon>rosids</taxon>
        <taxon>fabids</taxon>
        <taxon>Fabales</taxon>
        <taxon>Fabaceae</taxon>
        <taxon>Papilionoideae</taxon>
        <taxon>50 kb inversion clade</taxon>
        <taxon>NPAAA clade</taxon>
        <taxon>indigoferoid/millettioid clade</taxon>
        <taxon>Phaseoleae</taxon>
        <taxon>Clitoria</taxon>
    </lineage>
</organism>
<dbReference type="Proteomes" id="UP001359559">
    <property type="component" value="Unassembled WGS sequence"/>
</dbReference>
<sequence>MEVGVIGAQGVDVGAASSGDAGIYRGRACFEAPGSGLLRLDLRWRSSCSGGRHAWAARRSATQAGGAWSGPVWVWWAVILEFRRRWLLFFPFLFCYFVASIFCL</sequence>
<evidence type="ECO:0000256" key="1">
    <source>
        <dbReference type="SAM" id="Phobius"/>
    </source>
</evidence>
<dbReference type="AlphaFoldDB" id="A0AAN9PSY8"/>
<keyword evidence="1" id="KW-0812">Transmembrane</keyword>
<accession>A0AAN9PSY8</accession>
<comment type="caution">
    <text evidence="2">The sequence shown here is derived from an EMBL/GenBank/DDBJ whole genome shotgun (WGS) entry which is preliminary data.</text>
</comment>